<protein>
    <recommendedName>
        <fullName evidence="4">Superfamily I DNA and RNA helicase</fullName>
    </recommendedName>
</protein>
<feature type="compositionally biased region" description="Basic residues" evidence="1">
    <location>
        <begin position="18"/>
        <end position="33"/>
    </location>
</feature>
<organism evidence="2 3">
    <name type="scientific">Bifidobacterium favimelis</name>
    <dbReference type="NCBI Taxonomy" id="3122979"/>
    <lineage>
        <taxon>Bacteria</taxon>
        <taxon>Bacillati</taxon>
        <taxon>Actinomycetota</taxon>
        <taxon>Actinomycetes</taxon>
        <taxon>Bifidobacteriales</taxon>
        <taxon>Bifidobacteriaceae</taxon>
        <taxon>Bifidobacterium</taxon>
    </lineage>
</organism>
<evidence type="ECO:0000256" key="1">
    <source>
        <dbReference type="SAM" id="MobiDB-lite"/>
    </source>
</evidence>
<keyword evidence="3" id="KW-1185">Reference proteome</keyword>
<comment type="caution">
    <text evidence="2">The sequence shown here is derived from an EMBL/GenBank/DDBJ whole genome shotgun (WGS) entry which is preliminary data.</text>
</comment>
<sequence length="79" mass="9435">MTAVEPGQSEDRSDRPPRPTRPRRHRRVVRHGRERFDVDGVLEDPEDRTTREDRLSEDDRRILGELPPHWGLFPAERDR</sequence>
<reference evidence="2 3" key="1">
    <citation type="submission" date="2024-02" db="EMBL/GenBank/DDBJ databases">
        <title>Bifidobacterium honeyensis sp. nov., isolated from the comb honey.</title>
        <authorList>
            <person name="Liu W."/>
            <person name="Li Y."/>
        </authorList>
    </citation>
    <scope>NUCLEOTIDE SEQUENCE [LARGE SCALE GENOMIC DNA]</scope>
    <source>
        <strain evidence="2 3">IMAU50988</strain>
    </source>
</reference>
<gene>
    <name evidence="2" type="ORF">V8P97_01505</name>
</gene>
<dbReference type="Proteomes" id="UP001373159">
    <property type="component" value="Unassembled WGS sequence"/>
</dbReference>
<name>A0ABU8ZMI2_9BIFI</name>
<feature type="compositionally biased region" description="Basic and acidic residues" evidence="1">
    <location>
        <begin position="47"/>
        <end position="63"/>
    </location>
</feature>
<evidence type="ECO:0008006" key="4">
    <source>
        <dbReference type="Google" id="ProtNLM"/>
    </source>
</evidence>
<feature type="region of interest" description="Disordered" evidence="1">
    <location>
        <begin position="1"/>
        <end position="79"/>
    </location>
</feature>
<proteinExistence type="predicted"/>
<dbReference type="RefSeq" id="WP_340468686.1">
    <property type="nucleotide sequence ID" value="NZ_JBANBB010000001.1"/>
</dbReference>
<evidence type="ECO:0000313" key="2">
    <source>
        <dbReference type="EMBL" id="MEK0306154.1"/>
    </source>
</evidence>
<accession>A0ABU8ZMI2</accession>
<dbReference type="EMBL" id="JBANBB010000001">
    <property type="protein sequence ID" value="MEK0306154.1"/>
    <property type="molecule type" value="Genomic_DNA"/>
</dbReference>
<evidence type="ECO:0000313" key="3">
    <source>
        <dbReference type="Proteomes" id="UP001373159"/>
    </source>
</evidence>